<feature type="compositionally biased region" description="Basic and acidic residues" evidence="1">
    <location>
        <begin position="21"/>
        <end position="30"/>
    </location>
</feature>
<evidence type="ECO:0000256" key="1">
    <source>
        <dbReference type="SAM" id="MobiDB-lite"/>
    </source>
</evidence>
<dbReference type="Proteomes" id="UP000499080">
    <property type="component" value="Unassembled WGS sequence"/>
</dbReference>
<comment type="caution">
    <text evidence="2">The sequence shown here is derived from an EMBL/GenBank/DDBJ whole genome shotgun (WGS) entry which is preliminary data.</text>
</comment>
<reference evidence="2 3" key="1">
    <citation type="journal article" date="2019" name="Sci. Rep.">
        <title>Orb-weaving spider Araneus ventricosus genome elucidates the spidroin gene catalogue.</title>
        <authorList>
            <person name="Kono N."/>
            <person name="Nakamura H."/>
            <person name="Ohtoshi R."/>
            <person name="Moran D.A.P."/>
            <person name="Shinohara A."/>
            <person name="Yoshida Y."/>
            <person name="Fujiwara M."/>
            <person name="Mori M."/>
            <person name="Tomita M."/>
            <person name="Arakawa K."/>
        </authorList>
    </citation>
    <scope>NUCLEOTIDE SEQUENCE [LARGE SCALE GENOMIC DNA]</scope>
</reference>
<dbReference type="OrthoDB" id="10063284at2759"/>
<keyword evidence="3" id="KW-1185">Reference proteome</keyword>
<feature type="region of interest" description="Disordered" evidence="1">
    <location>
        <begin position="1"/>
        <end position="49"/>
    </location>
</feature>
<protein>
    <submittedName>
        <fullName evidence="2">Uncharacterized protein</fullName>
    </submittedName>
</protein>
<organism evidence="2 3">
    <name type="scientific">Araneus ventricosus</name>
    <name type="common">Orbweaver spider</name>
    <name type="synonym">Epeira ventricosa</name>
    <dbReference type="NCBI Taxonomy" id="182803"/>
    <lineage>
        <taxon>Eukaryota</taxon>
        <taxon>Metazoa</taxon>
        <taxon>Ecdysozoa</taxon>
        <taxon>Arthropoda</taxon>
        <taxon>Chelicerata</taxon>
        <taxon>Arachnida</taxon>
        <taxon>Araneae</taxon>
        <taxon>Araneomorphae</taxon>
        <taxon>Entelegynae</taxon>
        <taxon>Araneoidea</taxon>
        <taxon>Araneidae</taxon>
        <taxon>Araneus</taxon>
    </lineage>
</organism>
<sequence length="220" mass="24872">MNQKSHVDIGVSYTSPFDENPQEKSREDTSVNRGGHATSTPRSILSPGKVVNRKVSSAEMCGSSVVLETKMMTHRPRNSIHHFWKAIHDHEATASKSATTNKPLILDQELKRLTLECIDRLQQETDTRCEGMECISDRFVVLKPSNLIETSETQLPKCVQSLVENCNELPADGILTEIPRLKRFLKAAKIPKEKSFGWTSLRFLEFVVEYELFDSVPNLT</sequence>
<dbReference type="EMBL" id="BGPR01000005">
    <property type="protein sequence ID" value="GBL74270.1"/>
    <property type="molecule type" value="Genomic_DNA"/>
</dbReference>
<evidence type="ECO:0000313" key="2">
    <source>
        <dbReference type="EMBL" id="GBL74270.1"/>
    </source>
</evidence>
<name>A0A4Y2A3K0_ARAVE</name>
<gene>
    <name evidence="2" type="ORF">AVEN_235269_1</name>
</gene>
<dbReference type="AlphaFoldDB" id="A0A4Y2A3K0"/>
<accession>A0A4Y2A3K0</accession>
<evidence type="ECO:0000313" key="3">
    <source>
        <dbReference type="Proteomes" id="UP000499080"/>
    </source>
</evidence>
<proteinExistence type="predicted"/>